<gene>
    <name evidence="1" type="ORF">C8D88_1061</name>
</gene>
<proteinExistence type="predicted"/>
<accession>A0A316I4L1</accession>
<sequence>MSDLVDISVHVESIAPRRPYGNREYRPDDDLDKGFDVDQQRMLLVA</sequence>
<dbReference type="AlphaFoldDB" id="A0A316I4L1"/>
<evidence type="ECO:0000313" key="2">
    <source>
        <dbReference type="Proteomes" id="UP000246005"/>
    </source>
</evidence>
<protein>
    <submittedName>
        <fullName evidence="1">Uncharacterized protein</fullName>
    </submittedName>
</protein>
<evidence type="ECO:0000313" key="1">
    <source>
        <dbReference type="EMBL" id="PWK85373.1"/>
    </source>
</evidence>
<organism evidence="1 2">
    <name type="scientific">Lentzea atacamensis</name>
    <dbReference type="NCBI Taxonomy" id="531938"/>
    <lineage>
        <taxon>Bacteria</taxon>
        <taxon>Bacillati</taxon>
        <taxon>Actinomycetota</taxon>
        <taxon>Actinomycetes</taxon>
        <taxon>Pseudonocardiales</taxon>
        <taxon>Pseudonocardiaceae</taxon>
        <taxon>Lentzea</taxon>
    </lineage>
</organism>
<dbReference type="EMBL" id="QGHB01000006">
    <property type="protein sequence ID" value="PWK85373.1"/>
    <property type="molecule type" value="Genomic_DNA"/>
</dbReference>
<reference evidence="1 2" key="1">
    <citation type="submission" date="2018-05" db="EMBL/GenBank/DDBJ databases">
        <title>Genomic Encyclopedia of Type Strains, Phase IV (KMG-IV): sequencing the most valuable type-strain genomes for metagenomic binning, comparative biology and taxonomic classification.</title>
        <authorList>
            <person name="Goeker M."/>
        </authorList>
    </citation>
    <scope>NUCLEOTIDE SEQUENCE [LARGE SCALE GENOMIC DNA]</scope>
    <source>
        <strain evidence="1 2">DSM 45480</strain>
    </source>
</reference>
<feature type="non-terminal residue" evidence="1">
    <location>
        <position position="46"/>
    </location>
</feature>
<dbReference type="Proteomes" id="UP000246005">
    <property type="component" value="Unassembled WGS sequence"/>
</dbReference>
<name>A0A316I4L1_9PSEU</name>
<comment type="caution">
    <text evidence="1">The sequence shown here is derived from an EMBL/GenBank/DDBJ whole genome shotgun (WGS) entry which is preliminary data.</text>
</comment>